<protein>
    <submittedName>
        <fullName evidence="1">Uncharacterized protein</fullName>
    </submittedName>
</protein>
<reference evidence="1" key="2">
    <citation type="journal article" date="2015" name="Fish Shellfish Immunol.">
        <title>Early steps in the European eel (Anguilla anguilla)-Vibrio vulnificus interaction in the gills: Role of the RtxA13 toxin.</title>
        <authorList>
            <person name="Callol A."/>
            <person name="Pajuelo D."/>
            <person name="Ebbesson L."/>
            <person name="Teles M."/>
            <person name="MacKenzie S."/>
            <person name="Amaro C."/>
        </authorList>
    </citation>
    <scope>NUCLEOTIDE SEQUENCE</scope>
</reference>
<evidence type="ECO:0000313" key="1">
    <source>
        <dbReference type="EMBL" id="JAH06869.1"/>
    </source>
</evidence>
<accession>A0A0E9PQV0</accession>
<reference evidence="1" key="1">
    <citation type="submission" date="2014-11" db="EMBL/GenBank/DDBJ databases">
        <authorList>
            <person name="Amaro Gonzalez C."/>
        </authorList>
    </citation>
    <scope>NUCLEOTIDE SEQUENCE</scope>
</reference>
<dbReference type="AlphaFoldDB" id="A0A0E9PQV0"/>
<proteinExistence type="predicted"/>
<dbReference type="EMBL" id="GBXM01101708">
    <property type="protein sequence ID" value="JAH06869.1"/>
    <property type="molecule type" value="Transcribed_RNA"/>
</dbReference>
<sequence>MTTYRQRTRVCLTPYRDLGLSTLVSWESQQLPALH</sequence>
<organism evidence="1">
    <name type="scientific">Anguilla anguilla</name>
    <name type="common">European freshwater eel</name>
    <name type="synonym">Muraena anguilla</name>
    <dbReference type="NCBI Taxonomy" id="7936"/>
    <lineage>
        <taxon>Eukaryota</taxon>
        <taxon>Metazoa</taxon>
        <taxon>Chordata</taxon>
        <taxon>Craniata</taxon>
        <taxon>Vertebrata</taxon>
        <taxon>Euteleostomi</taxon>
        <taxon>Actinopterygii</taxon>
        <taxon>Neopterygii</taxon>
        <taxon>Teleostei</taxon>
        <taxon>Anguilliformes</taxon>
        <taxon>Anguillidae</taxon>
        <taxon>Anguilla</taxon>
    </lineage>
</organism>
<name>A0A0E9PQV0_ANGAN</name>